<protein>
    <submittedName>
        <fullName evidence="1">15032_t:CDS:1</fullName>
    </submittedName>
</protein>
<proteinExistence type="predicted"/>
<evidence type="ECO:0000313" key="1">
    <source>
        <dbReference type="EMBL" id="CAG8849784.1"/>
    </source>
</evidence>
<accession>A0ACA9SV24</accession>
<evidence type="ECO:0000313" key="2">
    <source>
        <dbReference type="Proteomes" id="UP000789920"/>
    </source>
</evidence>
<comment type="caution">
    <text evidence="1">The sequence shown here is derived from an EMBL/GenBank/DDBJ whole genome shotgun (WGS) entry which is preliminary data.</text>
</comment>
<feature type="non-terminal residue" evidence="1">
    <location>
        <position position="104"/>
    </location>
</feature>
<name>A0ACA9SV24_9GLOM</name>
<gene>
    <name evidence="1" type="ORF">RPERSI_LOCUS35770</name>
</gene>
<dbReference type="EMBL" id="CAJVQC010167351">
    <property type="protein sequence ID" value="CAG8849784.1"/>
    <property type="molecule type" value="Genomic_DNA"/>
</dbReference>
<sequence>MCNRKTVKVFPAPTAKAKKVKNPAAYYQCLMTESQRGLAGRPITQVCRNCKLNSVSLAHNRNQQISNLLNAYRQIGEALRKFAGLCKNAVGNQGTGITGAINEK</sequence>
<organism evidence="1 2">
    <name type="scientific">Racocetra persica</name>
    <dbReference type="NCBI Taxonomy" id="160502"/>
    <lineage>
        <taxon>Eukaryota</taxon>
        <taxon>Fungi</taxon>
        <taxon>Fungi incertae sedis</taxon>
        <taxon>Mucoromycota</taxon>
        <taxon>Glomeromycotina</taxon>
        <taxon>Glomeromycetes</taxon>
        <taxon>Diversisporales</taxon>
        <taxon>Gigasporaceae</taxon>
        <taxon>Racocetra</taxon>
    </lineage>
</organism>
<keyword evidence="2" id="KW-1185">Reference proteome</keyword>
<reference evidence="1" key="1">
    <citation type="submission" date="2021-06" db="EMBL/GenBank/DDBJ databases">
        <authorList>
            <person name="Kallberg Y."/>
            <person name="Tangrot J."/>
            <person name="Rosling A."/>
        </authorList>
    </citation>
    <scope>NUCLEOTIDE SEQUENCE</scope>
    <source>
        <strain evidence="1">MA461A</strain>
    </source>
</reference>
<dbReference type="Proteomes" id="UP000789920">
    <property type="component" value="Unassembled WGS sequence"/>
</dbReference>